<comment type="caution">
    <text evidence="3">The sequence shown here is derived from an EMBL/GenBank/DDBJ whole genome shotgun (WGS) entry which is preliminary data.</text>
</comment>
<reference evidence="3" key="1">
    <citation type="submission" date="2022-06" db="EMBL/GenBank/DDBJ databases">
        <authorList>
            <person name="Andreotti S."/>
            <person name="Wyler E."/>
        </authorList>
    </citation>
    <scope>NUCLEOTIDE SEQUENCE</scope>
</reference>
<organism evidence="3 4">
    <name type="scientific">Phodopus roborovskii</name>
    <name type="common">Roborovski's desert hamster</name>
    <name type="synonym">Cricetulus roborovskii</name>
    <dbReference type="NCBI Taxonomy" id="109678"/>
    <lineage>
        <taxon>Eukaryota</taxon>
        <taxon>Metazoa</taxon>
        <taxon>Chordata</taxon>
        <taxon>Craniata</taxon>
        <taxon>Vertebrata</taxon>
        <taxon>Euteleostomi</taxon>
        <taxon>Mammalia</taxon>
        <taxon>Eutheria</taxon>
        <taxon>Euarchontoglires</taxon>
        <taxon>Glires</taxon>
        <taxon>Rodentia</taxon>
        <taxon>Myomorpha</taxon>
        <taxon>Muroidea</taxon>
        <taxon>Cricetidae</taxon>
        <taxon>Cricetinae</taxon>
        <taxon>Phodopus</taxon>
    </lineage>
</organism>
<evidence type="ECO:0000256" key="1">
    <source>
        <dbReference type="SAM" id="MobiDB-lite"/>
    </source>
</evidence>
<dbReference type="AlphaFoldDB" id="A0AAV0A763"/>
<evidence type="ECO:0000313" key="4">
    <source>
        <dbReference type="Proteomes" id="UP001152836"/>
    </source>
</evidence>
<dbReference type="Proteomes" id="UP001152836">
    <property type="component" value="Unassembled WGS sequence"/>
</dbReference>
<dbReference type="InterPro" id="IPR054323">
    <property type="entry name" value="SPMIP1_C"/>
</dbReference>
<protein>
    <submittedName>
        <fullName evidence="3">Gm45521 protein</fullName>
    </submittedName>
</protein>
<evidence type="ECO:0000313" key="3">
    <source>
        <dbReference type="EMBL" id="CAH7349071.1"/>
    </source>
</evidence>
<name>A0AAV0A763_PHORO</name>
<keyword evidence="4" id="KW-1185">Reference proteome</keyword>
<proteinExistence type="predicted"/>
<accession>A0AAV0A763</accession>
<dbReference type="PANTHER" id="PTHR35826">
    <property type="entry name" value="PROTEIN ATP6V1FNB-LIKE"/>
    <property type="match status" value="1"/>
</dbReference>
<feature type="domain" description="Sperm microtubule inner protein 1 C-terminal" evidence="2">
    <location>
        <begin position="93"/>
        <end position="187"/>
    </location>
</feature>
<evidence type="ECO:0000259" key="2">
    <source>
        <dbReference type="Pfam" id="PF22589"/>
    </source>
</evidence>
<feature type="region of interest" description="Disordered" evidence="1">
    <location>
        <begin position="38"/>
        <end position="81"/>
    </location>
</feature>
<gene>
    <name evidence="3" type="primary">Gm45521</name>
    <name evidence="3" type="ORF">PHOROB_LOCUS16215</name>
</gene>
<sequence>MRDLFDSSNHALWEEKIKKELVARVTWNIRYGHKYLKERSRTRKQPRQASFGSVLKADPVPTAGSPVRKEAQSGWLETKVGDTVRQARGAPRYTAAQGRPENLEMRQPTPATLKLLFQGISHDGQGRTLYLKERNRLIPEEKYKYPIVSSWEYGWHVGDAMKDSNIPAHARTHSIANTFYTKKGIFHVSRRSDDFM</sequence>
<dbReference type="EMBL" id="CALSGD010001611">
    <property type="protein sequence ID" value="CAH7349071.1"/>
    <property type="molecule type" value="Genomic_DNA"/>
</dbReference>
<dbReference type="PANTHER" id="PTHR35826:SF5">
    <property type="entry name" value="GENE 45521-RELATED"/>
    <property type="match status" value="1"/>
</dbReference>
<dbReference type="Pfam" id="PF22589">
    <property type="entry name" value="SPMIP1"/>
    <property type="match status" value="1"/>
</dbReference>